<gene>
    <name evidence="1" type="ORF">B0T16DRAFT_450385</name>
</gene>
<accession>A0AA39XTE4</accession>
<proteinExistence type="predicted"/>
<name>A0AA39XTE4_9PEZI</name>
<keyword evidence="2" id="KW-1185">Reference proteome</keyword>
<reference evidence="1" key="1">
    <citation type="submission" date="2023-06" db="EMBL/GenBank/DDBJ databases">
        <title>Genome-scale phylogeny and comparative genomics of the fungal order Sordariales.</title>
        <authorList>
            <consortium name="Lawrence Berkeley National Laboratory"/>
            <person name="Hensen N."/>
            <person name="Bonometti L."/>
            <person name="Westerberg I."/>
            <person name="Brannstrom I.O."/>
            <person name="Guillou S."/>
            <person name="Cros-Aarteil S."/>
            <person name="Calhoun S."/>
            <person name="Haridas S."/>
            <person name="Kuo A."/>
            <person name="Mondo S."/>
            <person name="Pangilinan J."/>
            <person name="Riley R."/>
            <person name="Labutti K."/>
            <person name="Andreopoulos B."/>
            <person name="Lipzen A."/>
            <person name="Chen C."/>
            <person name="Yanf M."/>
            <person name="Daum C."/>
            <person name="Ng V."/>
            <person name="Clum A."/>
            <person name="Steindorff A."/>
            <person name="Ohm R."/>
            <person name="Martin F."/>
            <person name="Silar P."/>
            <person name="Natvig D."/>
            <person name="Lalanne C."/>
            <person name="Gautier V."/>
            <person name="Ament-Velasquez S.L."/>
            <person name="Kruys A."/>
            <person name="Hutchinson M.I."/>
            <person name="Powell A.J."/>
            <person name="Barry K."/>
            <person name="Miller A.N."/>
            <person name="Grigoriev I.V."/>
            <person name="Debuchy R."/>
            <person name="Gladieux P."/>
            <person name="Thoren M.H."/>
            <person name="Johannesson H."/>
        </authorList>
    </citation>
    <scope>NUCLEOTIDE SEQUENCE</scope>
    <source>
        <strain evidence="1">SMH2532-1</strain>
    </source>
</reference>
<dbReference type="Proteomes" id="UP001174936">
    <property type="component" value="Unassembled WGS sequence"/>
</dbReference>
<evidence type="ECO:0000313" key="1">
    <source>
        <dbReference type="EMBL" id="KAK0639789.1"/>
    </source>
</evidence>
<evidence type="ECO:0000313" key="2">
    <source>
        <dbReference type="Proteomes" id="UP001174936"/>
    </source>
</evidence>
<organism evidence="1 2">
    <name type="scientific">Cercophora newfieldiana</name>
    <dbReference type="NCBI Taxonomy" id="92897"/>
    <lineage>
        <taxon>Eukaryota</taxon>
        <taxon>Fungi</taxon>
        <taxon>Dikarya</taxon>
        <taxon>Ascomycota</taxon>
        <taxon>Pezizomycotina</taxon>
        <taxon>Sordariomycetes</taxon>
        <taxon>Sordariomycetidae</taxon>
        <taxon>Sordariales</taxon>
        <taxon>Lasiosphaeriaceae</taxon>
        <taxon>Cercophora</taxon>
    </lineage>
</organism>
<dbReference type="EMBL" id="JAULSV010000007">
    <property type="protein sequence ID" value="KAK0639789.1"/>
    <property type="molecule type" value="Genomic_DNA"/>
</dbReference>
<protein>
    <submittedName>
        <fullName evidence="1">Uncharacterized protein</fullName>
    </submittedName>
</protein>
<comment type="caution">
    <text evidence="1">The sequence shown here is derived from an EMBL/GenBank/DDBJ whole genome shotgun (WGS) entry which is preliminary data.</text>
</comment>
<sequence>MSSTPVYLLADLSPEVVDRSAQDDTVLLVERDHDSDEKDAQRNIQTVRIKFSAAQCLATSLDVVNISFAEIQSIASGGPGGVYDPHARPPPRQGGGTICAIVSDLYASPVGLATITPLNVGEFLGPYPLDAQVNIADGETNSVDAITARREPRPRVHTIWGLG</sequence>
<dbReference type="AlphaFoldDB" id="A0AA39XTE4"/>